<dbReference type="OrthoDB" id="9777257at2"/>
<organism evidence="5 6">
    <name type="scientific">Rosistilla ulvae</name>
    <dbReference type="NCBI Taxonomy" id="1930277"/>
    <lineage>
        <taxon>Bacteria</taxon>
        <taxon>Pseudomonadati</taxon>
        <taxon>Planctomycetota</taxon>
        <taxon>Planctomycetia</taxon>
        <taxon>Pirellulales</taxon>
        <taxon>Pirellulaceae</taxon>
        <taxon>Rosistilla</taxon>
    </lineage>
</organism>
<sequence length="233" mass="25732">MDLKSMVYEVTHPILAMVRSNHWLIKQLFGVKVPAEVDVSFDPTTVALRQAVCDTLTPDDTAVFEMGIGQAALVGLSVAKQCHVELHGADCSTARVESSQRVAEANDVSTRFVVSDLFSGVDAESRYDVIFFNVPYVPSQQGQDLQLTKRLGVDGDQVWDGGHDGTQVLREFLSQAPTFLSPHGRVVFGVQNLFVPDDVVLQVIDDCKYQLVQRSTRRWVPSCCYVVCPADAR</sequence>
<dbReference type="GO" id="GO:0008276">
    <property type="term" value="F:protein methyltransferase activity"/>
    <property type="evidence" value="ECO:0007669"/>
    <property type="project" value="TreeGrafter"/>
</dbReference>
<keyword evidence="3" id="KW-0949">S-adenosyl-L-methionine</keyword>
<dbReference type="InterPro" id="IPR029063">
    <property type="entry name" value="SAM-dependent_MTases_sf"/>
</dbReference>
<dbReference type="EMBL" id="CP036261">
    <property type="protein sequence ID" value="QDS89965.1"/>
    <property type="molecule type" value="Genomic_DNA"/>
</dbReference>
<dbReference type="GO" id="GO:0035657">
    <property type="term" value="C:eRF1 methyltransferase complex"/>
    <property type="evidence" value="ECO:0007669"/>
    <property type="project" value="TreeGrafter"/>
</dbReference>
<evidence type="ECO:0000256" key="2">
    <source>
        <dbReference type="ARBA" id="ARBA00022679"/>
    </source>
</evidence>
<dbReference type="GO" id="GO:0008757">
    <property type="term" value="F:S-adenosylmethionine-dependent methyltransferase activity"/>
    <property type="evidence" value="ECO:0007669"/>
    <property type="project" value="TreeGrafter"/>
</dbReference>
<dbReference type="AlphaFoldDB" id="A0A517M518"/>
<evidence type="ECO:0000313" key="6">
    <source>
        <dbReference type="Proteomes" id="UP000319557"/>
    </source>
</evidence>
<dbReference type="InterPro" id="IPR007848">
    <property type="entry name" value="Small_mtfrase_dom"/>
</dbReference>
<dbReference type="GO" id="GO:0032259">
    <property type="term" value="P:methylation"/>
    <property type="evidence" value="ECO:0007669"/>
    <property type="project" value="UniProtKB-KW"/>
</dbReference>
<evidence type="ECO:0000256" key="1">
    <source>
        <dbReference type="ARBA" id="ARBA00022603"/>
    </source>
</evidence>
<dbReference type="PANTHER" id="PTHR45875">
    <property type="entry name" value="METHYLTRANSFERASE N6AMT1"/>
    <property type="match status" value="1"/>
</dbReference>
<name>A0A517M518_9BACT</name>
<dbReference type="PANTHER" id="PTHR45875:SF1">
    <property type="entry name" value="METHYLTRANSFERASE N6AMT1"/>
    <property type="match status" value="1"/>
</dbReference>
<dbReference type="Pfam" id="PF05175">
    <property type="entry name" value="MTS"/>
    <property type="match status" value="1"/>
</dbReference>
<dbReference type="Gene3D" id="3.40.50.150">
    <property type="entry name" value="Vaccinia Virus protein VP39"/>
    <property type="match status" value="1"/>
</dbReference>
<dbReference type="KEGG" id="ruv:EC9_41670"/>
<proteinExistence type="predicted"/>
<protein>
    <submittedName>
        <fullName evidence="5">N5-glutamine S-adenosyl-L-methionine-dependent methyltransferase</fullName>
    </submittedName>
</protein>
<dbReference type="Proteomes" id="UP000319557">
    <property type="component" value="Chromosome"/>
</dbReference>
<keyword evidence="6" id="KW-1185">Reference proteome</keyword>
<keyword evidence="1 5" id="KW-0489">Methyltransferase</keyword>
<evidence type="ECO:0000259" key="4">
    <source>
        <dbReference type="Pfam" id="PF05175"/>
    </source>
</evidence>
<gene>
    <name evidence="5" type="ORF">EC9_41670</name>
</gene>
<dbReference type="InterPro" id="IPR052190">
    <property type="entry name" value="Euk-Arch_PrmC-MTase"/>
</dbReference>
<dbReference type="SUPFAM" id="SSF53335">
    <property type="entry name" value="S-adenosyl-L-methionine-dependent methyltransferases"/>
    <property type="match status" value="1"/>
</dbReference>
<evidence type="ECO:0000313" key="5">
    <source>
        <dbReference type="EMBL" id="QDS89965.1"/>
    </source>
</evidence>
<accession>A0A517M518</accession>
<reference evidence="5 6" key="1">
    <citation type="submission" date="2019-02" db="EMBL/GenBank/DDBJ databases">
        <title>Deep-cultivation of Planctomycetes and their phenomic and genomic characterization uncovers novel biology.</title>
        <authorList>
            <person name="Wiegand S."/>
            <person name="Jogler M."/>
            <person name="Boedeker C."/>
            <person name="Pinto D."/>
            <person name="Vollmers J."/>
            <person name="Rivas-Marin E."/>
            <person name="Kohn T."/>
            <person name="Peeters S.H."/>
            <person name="Heuer A."/>
            <person name="Rast P."/>
            <person name="Oberbeckmann S."/>
            <person name="Bunk B."/>
            <person name="Jeske O."/>
            <person name="Meyerdierks A."/>
            <person name="Storesund J.E."/>
            <person name="Kallscheuer N."/>
            <person name="Luecker S."/>
            <person name="Lage O.M."/>
            <person name="Pohl T."/>
            <person name="Merkel B.J."/>
            <person name="Hornburger P."/>
            <person name="Mueller R.-W."/>
            <person name="Bruemmer F."/>
            <person name="Labrenz M."/>
            <person name="Spormann A.M."/>
            <person name="Op den Camp H."/>
            <person name="Overmann J."/>
            <person name="Amann R."/>
            <person name="Jetten M.S.M."/>
            <person name="Mascher T."/>
            <person name="Medema M.H."/>
            <person name="Devos D.P."/>
            <person name="Kaster A.-K."/>
            <person name="Ovreas L."/>
            <person name="Rohde M."/>
            <person name="Galperin M.Y."/>
            <person name="Jogler C."/>
        </authorList>
    </citation>
    <scope>NUCLEOTIDE SEQUENCE [LARGE SCALE GENOMIC DNA]</scope>
    <source>
        <strain evidence="5 6">EC9</strain>
    </source>
</reference>
<dbReference type="RefSeq" id="WP_145347885.1">
    <property type="nucleotide sequence ID" value="NZ_CP036261.1"/>
</dbReference>
<keyword evidence="2 5" id="KW-0808">Transferase</keyword>
<feature type="domain" description="Methyltransferase small" evidence="4">
    <location>
        <begin position="56"/>
        <end position="148"/>
    </location>
</feature>
<evidence type="ECO:0000256" key="3">
    <source>
        <dbReference type="ARBA" id="ARBA00022691"/>
    </source>
</evidence>